<feature type="coiled-coil region" evidence="1">
    <location>
        <begin position="65"/>
        <end position="92"/>
    </location>
</feature>
<keyword evidence="1" id="KW-0175">Coiled coil</keyword>
<proteinExistence type="predicted"/>
<feature type="region of interest" description="Disordered" evidence="2">
    <location>
        <begin position="600"/>
        <end position="623"/>
    </location>
</feature>
<evidence type="ECO:0000313" key="6">
    <source>
        <dbReference type="Proteomes" id="UP001231189"/>
    </source>
</evidence>
<feature type="domain" description="Reverse transcriptase Ty1/copia-type" evidence="3">
    <location>
        <begin position="362"/>
        <end position="411"/>
    </location>
</feature>
<evidence type="ECO:0000313" key="5">
    <source>
        <dbReference type="EMBL" id="KAK1614039.1"/>
    </source>
</evidence>
<dbReference type="Proteomes" id="UP001231189">
    <property type="component" value="Unassembled WGS sequence"/>
</dbReference>
<evidence type="ECO:0000259" key="4">
    <source>
        <dbReference type="Pfam" id="PF25597"/>
    </source>
</evidence>
<accession>A0AAD8R6R1</accession>
<keyword evidence="6" id="KW-1185">Reference proteome</keyword>
<name>A0AAD8R6R1_LOLMU</name>
<evidence type="ECO:0000256" key="1">
    <source>
        <dbReference type="SAM" id="Coils"/>
    </source>
</evidence>
<reference evidence="5" key="1">
    <citation type="submission" date="2023-07" db="EMBL/GenBank/DDBJ databases">
        <title>A chromosome-level genome assembly of Lolium multiflorum.</title>
        <authorList>
            <person name="Chen Y."/>
            <person name="Copetti D."/>
            <person name="Kolliker R."/>
            <person name="Studer B."/>
        </authorList>
    </citation>
    <scope>NUCLEOTIDE SEQUENCE</scope>
    <source>
        <strain evidence="5">02402/16</strain>
        <tissue evidence="5">Leaf</tissue>
    </source>
</reference>
<evidence type="ECO:0008006" key="7">
    <source>
        <dbReference type="Google" id="ProtNLM"/>
    </source>
</evidence>
<dbReference type="EMBL" id="JAUUTY010000006">
    <property type="protein sequence ID" value="KAK1614039.1"/>
    <property type="molecule type" value="Genomic_DNA"/>
</dbReference>
<dbReference type="InterPro" id="IPR057670">
    <property type="entry name" value="SH3_retrovirus"/>
</dbReference>
<organism evidence="5 6">
    <name type="scientific">Lolium multiflorum</name>
    <name type="common">Italian ryegrass</name>
    <name type="synonym">Lolium perenne subsp. multiflorum</name>
    <dbReference type="NCBI Taxonomy" id="4521"/>
    <lineage>
        <taxon>Eukaryota</taxon>
        <taxon>Viridiplantae</taxon>
        <taxon>Streptophyta</taxon>
        <taxon>Embryophyta</taxon>
        <taxon>Tracheophyta</taxon>
        <taxon>Spermatophyta</taxon>
        <taxon>Magnoliopsida</taxon>
        <taxon>Liliopsida</taxon>
        <taxon>Poales</taxon>
        <taxon>Poaceae</taxon>
        <taxon>BOP clade</taxon>
        <taxon>Pooideae</taxon>
        <taxon>Poodae</taxon>
        <taxon>Poeae</taxon>
        <taxon>Poeae Chloroplast Group 2 (Poeae type)</taxon>
        <taxon>Loliodinae</taxon>
        <taxon>Loliinae</taxon>
        <taxon>Lolium</taxon>
    </lineage>
</organism>
<dbReference type="InterPro" id="IPR013103">
    <property type="entry name" value="RVT_2"/>
</dbReference>
<sequence length="668" mass="73914">MAGSKNKDFQFQHCFDILQHLPKWKLRDNEPKCKKEALLTMDDEAEDMSGRNTGKPEGNKKAKERVKVEQEAASFREKLDQLMKSKEALTMKTLETKLLITDKKSVVKLAKVQARKELDIKMIAAKEAKAMKELLAEEREIMMMDGMDEDQLAWWKETNADIIARKKAARQARDQDLRVFGCTAYAHVDNGKLEPRAVKCIFLGYGSGVKAYRLWNPETKKIHRIGVQVEHAKENEFVVPETNNDDNDVPPSPPFVQRQGRSIAADRPRRNIAPPTRLIQECDIVDYALSCAEQVEHDIEPATYTEAIASVDKEKWVGAMQEEMQSLEKNGTWDVVHLPKQKKAVRKWIFKRKEGLSPNEPPRFKASSIRAFFGIVAMHDLELEQLDVKTAFLHGELEEEIYMDQPEGYVVPDAIKVGSGKVDVALLAEEGLVEEGGDGVVVAAGQIFNHARIPWHQRRISSRVGASIIHIFRIPVPLEDEERSPGGGVEAADRSDIGGGCDSLARDGASVDLRGAAHAAGELIQELRPRWAFILSWPMGALSQGLRSMEVEGLAAIVALEASRVRSCARELNAARGRFPSSRGSTTALLRVVISNRHRPPPPFAASSDGEEPRVFARAPPSGSLLDAGEGRLLVVGKHGAAAILPASSSSQLGRRCGPTAPVVVRIK</sequence>
<dbReference type="Pfam" id="PF07727">
    <property type="entry name" value="RVT_2"/>
    <property type="match status" value="1"/>
</dbReference>
<evidence type="ECO:0000259" key="3">
    <source>
        <dbReference type="Pfam" id="PF07727"/>
    </source>
</evidence>
<dbReference type="Pfam" id="PF25597">
    <property type="entry name" value="SH3_retrovirus"/>
    <property type="match status" value="1"/>
</dbReference>
<feature type="domain" description="Retroviral polymerase SH3-like" evidence="4">
    <location>
        <begin position="182"/>
        <end position="223"/>
    </location>
</feature>
<feature type="region of interest" description="Disordered" evidence="2">
    <location>
        <begin position="240"/>
        <end position="263"/>
    </location>
</feature>
<comment type="caution">
    <text evidence="5">The sequence shown here is derived from an EMBL/GenBank/DDBJ whole genome shotgun (WGS) entry which is preliminary data.</text>
</comment>
<dbReference type="AlphaFoldDB" id="A0AAD8R6R1"/>
<protein>
    <recommendedName>
        <fullName evidence="7">Reverse transcriptase Ty1/copia-type domain-containing protein</fullName>
    </recommendedName>
</protein>
<evidence type="ECO:0000256" key="2">
    <source>
        <dbReference type="SAM" id="MobiDB-lite"/>
    </source>
</evidence>
<gene>
    <name evidence="5" type="ORF">QYE76_019556</name>
</gene>
<feature type="region of interest" description="Disordered" evidence="2">
    <location>
        <begin position="40"/>
        <end position="65"/>
    </location>
</feature>